<evidence type="ECO:0000313" key="7">
    <source>
        <dbReference type="EMBL" id="OGL47257.1"/>
    </source>
</evidence>
<reference evidence="7 8" key="1">
    <citation type="journal article" date="2016" name="Nat. Commun.">
        <title>Thousands of microbial genomes shed light on interconnected biogeochemical processes in an aquifer system.</title>
        <authorList>
            <person name="Anantharaman K."/>
            <person name="Brown C.T."/>
            <person name="Hug L.A."/>
            <person name="Sharon I."/>
            <person name="Castelle C.J."/>
            <person name="Probst A.J."/>
            <person name="Thomas B.C."/>
            <person name="Singh A."/>
            <person name="Wilkins M.J."/>
            <person name="Karaoz U."/>
            <person name="Brodie E.L."/>
            <person name="Williams K.H."/>
            <person name="Hubbard S.S."/>
            <person name="Banfield J.F."/>
        </authorList>
    </citation>
    <scope>NUCLEOTIDE SEQUENCE [LARGE SCALE GENOMIC DNA]</scope>
</reference>
<dbReference type="GO" id="GO:0016746">
    <property type="term" value="F:acyltransferase activity"/>
    <property type="evidence" value="ECO:0007669"/>
    <property type="project" value="UniProtKB-KW"/>
</dbReference>
<evidence type="ECO:0000313" key="8">
    <source>
        <dbReference type="Proteomes" id="UP000178797"/>
    </source>
</evidence>
<dbReference type="AlphaFoldDB" id="A0A1F7S2D0"/>
<dbReference type="GO" id="GO:0009247">
    <property type="term" value="P:glycolipid biosynthetic process"/>
    <property type="evidence" value="ECO:0007669"/>
    <property type="project" value="UniProtKB-ARBA"/>
</dbReference>
<dbReference type="InterPro" id="IPR004960">
    <property type="entry name" value="LipA_acyltrans"/>
</dbReference>
<evidence type="ECO:0000256" key="3">
    <source>
        <dbReference type="ARBA" id="ARBA00022519"/>
    </source>
</evidence>
<keyword evidence="3" id="KW-0997">Cell inner membrane</keyword>
<evidence type="ECO:0008006" key="9">
    <source>
        <dbReference type="Google" id="ProtNLM"/>
    </source>
</evidence>
<accession>A0A1F7S2D0</accession>
<keyword evidence="6" id="KW-0012">Acyltransferase</keyword>
<dbReference type="GO" id="GO:0005886">
    <property type="term" value="C:plasma membrane"/>
    <property type="evidence" value="ECO:0007669"/>
    <property type="project" value="UniProtKB-SubCell"/>
</dbReference>
<evidence type="ECO:0000256" key="1">
    <source>
        <dbReference type="ARBA" id="ARBA00004533"/>
    </source>
</evidence>
<dbReference type="Pfam" id="PF03279">
    <property type="entry name" value="Lip_A_acyltrans"/>
    <property type="match status" value="1"/>
</dbReference>
<keyword evidence="4" id="KW-0808">Transferase</keyword>
<evidence type="ECO:0000256" key="2">
    <source>
        <dbReference type="ARBA" id="ARBA00022475"/>
    </source>
</evidence>
<dbReference type="CDD" id="cd07984">
    <property type="entry name" value="LPLAT_LABLAT-like"/>
    <property type="match status" value="1"/>
</dbReference>
<evidence type="ECO:0000256" key="5">
    <source>
        <dbReference type="ARBA" id="ARBA00023136"/>
    </source>
</evidence>
<dbReference type="PANTHER" id="PTHR30606">
    <property type="entry name" value="LIPID A BIOSYNTHESIS LAUROYL ACYLTRANSFERASE"/>
    <property type="match status" value="1"/>
</dbReference>
<protein>
    <recommendedName>
        <fullName evidence="9">Lipid A biosynthesis acyltransferase</fullName>
    </recommendedName>
</protein>
<dbReference type="PANTHER" id="PTHR30606:SF9">
    <property type="entry name" value="LIPID A BIOSYNTHESIS LAUROYLTRANSFERASE"/>
    <property type="match status" value="1"/>
</dbReference>
<evidence type="ECO:0000256" key="6">
    <source>
        <dbReference type="ARBA" id="ARBA00023315"/>
    </source>
</evidence>
<dbReference type="EMBL" id="MGDE01000049">
    <property type="protein sequence ID" value="OGL47257.1"/>
    <property type="molecule type" value="Genomic_DNA"/>
</dbReference>
<evidence type="ECO:0000256" key="4">
    <source>
        <dbReference type="ARBA" id="ARBA00022679"/>
    </source>
</evidence>
<dbReference type="Proteomes" id="UP000178797">
    <property type="component" value="Unassembled WGS sequence"/>
</dbReference>
<keyword evidence="2" id="KW-1003">Cell membrane</keyword>
<proteinExistence type="predicted"/>
<gene>
    <name evidence="7" type="ORF">A2W05_09370</name>
</gene>
<sequence length="209" mass="23573">MYIPRINKNTLDSYFLHYPESSVIDKVVDGRRGTIIVTGHLGHWELGGALLSINRYNVTTVAIRKSGTRAFVDFRERIRKSLNVRTVYVEDNNVSIESLAVLKRGGLIAMLIDRNYDASGIPVTLFNQPFLFPRGPLVLSALTGAVILPASIILDSCNRYNVTLYEPIYVTNSEDRTLKTSAEKLISILEAEIRKHIEQWYNFQGSAIQ</sequence>
<comment type="subcellular location">
    <subcellularLocation>
        <location evidence="1">Cell inner membrane</location>
    </subcellularLocation>
</comment>
<organism evidence="7 8">
    <name type="scientific">Candidatus Schekmanbacteria bacterium RBG_16_38_10</name>
    <dbReference type="NCBI Taxonomy" id="1817879"/>
    <lineage>
        <taxon>Bacteria</taxon>
        <taxon>Candidatus Schekmaniibacteriota</taxon>
    </lineage>
</organism>
<name>A0A1F7S2D0_9BACT</name>
<keyword evidence="5" id="KW-0472">Membrane</keyword>
<comment type="caution">
    <text evidence="7">The sequence shown here is derived from an EMBL/GenBank/DDBJ whole genome shotgun (WGS) entry which is preliminary data.</text>
</comment>